<protein>
    <submittedName>
        <fullName evidence="2">Uncharacterized protein</fullName>
    </submittedName>
</protein>
<comment type="caution">
    <text evidence="2">The sequence shown here is derived from an EMBL/GenBank/DDBJ whole genome shotgun (WGS) entry which is preliminary data.</text>
</comment>
<keyword evidence="3" id="KW-1185">Reference proteome</keyword>
<feature type="compositionally biased region" description="Basic and acidic residues" evidence="1">
    <location>
        <begin position="79"/>
        <end position="99"/>
    </location>
</feature>
<evidence type="ECO:0000256" key="1">
    <source>
        <dbReference type="SAM" id="MobiDB-lite"/>
    </source>
</evidence>
<dbReference type="AlphaFoldDB" id="A0A5B0Q067"/>
<accession>A0A5B0Q067</accession>
<reference evidence="2 3" key="1">
    <citation type="submission" date="2019-05" db="EMBL/GenBank/DDBJ databases">
        <title>Emergence of the Ug99 lineage of the wheat stem rust pathogen through somatic hybridization.</title>
        <authorList>
            <person name="Li F."/>
            <person name="Upadhyaya N.M."/>
            <person name="Sperschneider J."/>
            <person name="Matny O."/>
            <person name="Nguyen-Phuc H."/>
            <person name="Mago R."/>
            <person name="Raley C."/>
            <person name="Miller M.E."/>
            <person name="Silverstein K.A.T."/>
            <person name="Henningsen E."/>
            <person name="Hirsch C.D."/>
            <person name="Visser B."/>
            <person name="Pretorius Z.A."/>
            <person name="Steffenson B.J."/>
            <person name="Schwessinger B."/>
            <person name="Dodds P.N."/>
            <person name="Figueroa M."/>
        </authorList>
    </citation>
    <scope>NUCLEOTIDE SEQUENCE [LARGE SCALE GENOMIC DNA]</scope>
    <source>
        <strain evidence="2">21-0</strain>
    </source>
</reference>
<evidence type="ECO:0000313" key="3">
    <source>
        <dbReference type="Proteomes" id="UP000324748"/>
    </source>
</evidence>
<name>A0A5B0Q067_PUCGR</name>
<gene>
    <name evidence="2" type="ORF">PGT21_034697</name>
</gene>
<dbReference type="OrthoDB" id="10486286at2759"/>
<organism evidence="2 3">
    <name type="scientific">Puccinia graminis f. sp. tritici</name>
    <dbReference type="NCBI Taxonomy" id="56615"/>
    <lineage>
        <taxon>Eukaryota</taxon>
        <taxon>Fungi</taxon>
        <taxon>Dikarya</taxon>
        <taxon>Basidiomycota</taxon>
        <taxon>Pucciniomycotina</taxon>
        <taxon>Pucciniomycetes</taxon>
        <taxon>Pucciniales</taxon>
        <taxon>Pucciniaceae</taxon>
        <taxon>Puccinia</taxon>
    </lineage>
</organism>
<evidence type="ECO:0000313" key="2">
    <source>
        <dbReference type="EMBL" id="KAA1106419.1"/>
    </source>
</evidence>
<proteinExistence type="predicted"/>
<sequence>MTSEVKKLRVYLKKLENLVELKPPDTKQEDVLSRWANFFQGYKGSFARLKEILKLTDVDHENQIKQLVKLAHFVRFPTEKEPSGRSQEEMLTRIQQSDKKSRKSQRQLTEFKRFKKFHHYGEDEIAGKFMAIVEAAGVARLQKYHEDLQTLMQSFDIDLSVFRCYWARFYQGGQDSFPELKQRLKLTNLDHKDIIRKFFQLAYFKRFPTRQDSSGMSTDKMLLALGSTKSSLKTTTTDTVERLGWAADIVREGFKAPYRAYDSIVIPTLWSVDGRAAGIGTCPWRTSSRSPAPPTGQAIRLRVSPPNSAA</sequence>
<feature type="region of interest" description="Disordered" evidence="1">
    <location>
        <begin position="79"/>
        <end position="104"/>
    </location>
</feature>
<dbReference type="EMBL" id="VSWC01000040">
    <property type="protein sequence ID" value="KAA1106419.1"/>
    <property type="molecule type" value="Genomic_DNA"/>
</dbReference>
<dbReference type="Proteomes" id="UP000324748">
    <property type="component" value="Unassembled WGS sequence"/>
</dbReference>
<feature type="region of interest" description="Disordered" evidence="1">
    <location>
        <begin position="285"/>
        <end position="310"/>
    </location>
</feature>